<reference evidence="9" key="1">
    <citation type="journal article" date="2019" name="Int. J. Syst. Evol. Microbiol.">
        <title>The Global Catalogue of Microorganisms (GCM) 10K type strain sequencing project: providing services to taxonomists for standard genome sequencing and annotation.</title>
        <authorList>
            <consortium name="The Broad Institute Genomics Platform"/>
            <consortium name="The Broad Institute Genome Sequencing Center for Infectious Disease"/>
            <person name="Wu L."/>
            <person name="Ma J."/>
        </authorList>
    </citation>
    <scope>NUCLEOTIDE SEQUENCE [LARGE SCALE GENOMIC DNA]</scope>
    <source>
        <strain evidence="9">CECT 8288</strain>
    </source>
</reference>
<evidence type="ECO:0000256" key="1">
    <source>
        <dbReference type="ARBA" id="ARBA00004370"/>
    </source>
</evidence>
<dbReference type="PROSITE" id="PS50111">
    <property type="entry name" value="CHEMOTAXIS_TRANSDUC_2"/>
    <property type="match status" value="1"/>
</dbReference>
<keyword evidence="5" id="KW-1133">Transmembrane helix</keyword>
<keyword evidence="5" id="KW-0472">Membrane</keyword>
<sequence>MRVLQTIISKVTFGFALVLAFVIAITLVAINNQRTASNEFESLSNEVIPLLQQVYQLQSTIQNINKAVTQHAAVEDAEQLDAFTTQYERFSAQYAQVLEQIQNNRLIDEPLMTALQRSDESAQVSITLGKQHMDSHKRKLKLSADFNALYNEINSQWLAYNGDLKIVDLTIGRMKSEGNPNATSIETAARLVTEKLSLSRASAGAIVGVQSTDTLEITLNNLTRNAKLIQDSMAKLETEQSFLFRKLGKYVDLSNKIIDGDESMFSLYIKLQQAKNNDSTLLADLATSVNTTLTEQQALIDQVTENTNLTTARVQKSSQNALLVQFFVAGLSLLLGALVVYSVVRSIKKPLKTIISTLRKVSDGDLTSTAQVASKDEFGQISEGVNTLITNIRNVIGEIIENATQIENLVSNVTNTTKGSLTRLQVQKDKSEGIVQATGRLADASEGINSNSSATLTDVREVSEVATQGQSNVDTSYQFIKKLVSDITKTNDVMGELKQESNNISQIVTTIQAIAEQTNLLALNAAIEAARAGEQGRGFAVVADEVRSLASKTQAATEEIYNTIEGFQNQTNTAANTMSHNLLQINDLLENFEATNKAMSLIMESLVRITHMSESIDAQTSEQQATVDDVKLEIQEIASIADSVFNNAGKNVNSFEALNELVEKQHASISRFKI</sequence>
<dbReference type="InterPro" id="IPR004089">
    <property type="entry name" value="MCPsignal_dom"/>
</dbReference>
<dbReference type="SUPFAM" id="SSF58104">
    <property type="entry name" value="Methyl-accepting chemotaxis protein (MCP) signaling domain"/>
    <property type="match status" value="1"/>
</dbReference>
<dbReference type="Pfam" id="PF00015">
    <property type="entry name" value="MCPsignal"/>
    <property type="match status" value="1"/>
</dbReference>
<dbReference type="RefSeq" id="WP_290280354.1">
    <property type="nucleotide sequence ID" value="NZ_JAUFQI010000001.1"/>
</dbReference>
<evidence type="ECO:0000256" key="2">
    <source>
        <dbReference type="ARBA" id="ARBA00023224"/>
    </source>
</evidence>
<evidence type="ECO:0000259" key="7">
    <source>
        <dbReference type="PROSITE" id="PS50885"/>
    </source>
</evidence>
<dbReference type="EMBL" id="JBHRYN010000007">
    <property type="protein sequence ID" value="MFC3700951.1"/>
    <property type="molecule type" value="Genomic_DNA"/>
</dbReference>
<name>A0ABV7WQ66_9GAMM</name>
<feature type="transmembrane region" description="Helical" evidence="5">
    <location>
        <begin position="12"/>
        <end position="30"/>
    </location>
</feature>
<feature type="domain" description="Methyl-accepting transducer" evidence="6">
    <location>
        <begin position="402"/>
        <end position="638"/>
    </location>
</feature>
<comment type="similarity">
    <text evidence="3">Belongs to the methyl-accepting chemotaxis (MCP) protein family.</text>
</comment>
<dbReference type="InterPro" id="IPR004090">
    <property type="entry name" value="Chemotax_Me-accpt_rcpt"/>
</dbReference>
<dbReference type="PANTHER" id="PTHR32089:SF70">
    <property type="entry name" value="ENERGY TAXIS MODULATING METHYL ACCEPTING SENSORY TRANSDUCER"/>
    <property type="match status" value="1"/>
</dbReference>
<comment type="subcellular location">
    <subcellularLocation>
        <location evidence="1">Membrane</location>
    </subcellularLocation>
</comment>
<feature type="transmembrane region" description="Helical" evidence="5">
    <location>
        <begin position="322"/>
        <end position="344"/>
    </location>
</feature>
<dbReference type="SMART" id="SM00283">
    <property type="entry name" value="MA"/>
    <property type="match status" value="1"/>
</dbReference>
<accession>A0ABV7WQ66</accession>
<evidence type="ECO:0000259" key="6">
    <source>
        <dbReference type="PROSITE" id="PS50111"/>
    </source>
</evidence>
<evidence type="ECO:0000313" key="9">
    <source>
        <dbReference type="Proteomes" id="UP001595710"/>
    </source>
</evidence>
<dbReference type="PRINTS" id="PR00260">
    <property type="entry name" value="CHEMTRNSDUCR"/>
</dbReference>
<comment type="caution">
    <text evidence="8">The sequence shown here is derived from an EMBL/GenBank/DDBJ whole genome shotgun (WGS) entry which is preliminary data.</text>
</comment>
<proteinExistence type="inferred from homology"/>
<dbReference type="InterPro" id="IPR003660">
    <property type="entry name" value="HAMP_dom"/>
</dbReference>
<gene>
    <name evidence="8" type="ORF">ACFOND_04790</name>
</gene>
<feature type="domain" description="HAMP" evidence="7">
    <location>
        <begin position="345"/>
        <end position="397"/>
    </location>
</feature>
<organism evidence="8 9">
    <name type="scientific">Reinekea marina</name>
    <dbReference type="NCBI Taxonomy" id="1310421"/>
    <lineage>
        <taxon>Bacteria</taxon>
        <taxon>Pseudomonadati</taxon>
        <taxon>Pseudomonadota</taxon>
        <taxon>Gammaproteobacteria</taxon>
        <taxon>Oceanospirillales</taxon>
        <taxon>Saccharospirillaceae</taxon>
        <taxon>Reinekea</taxon>
    </lineage>
</organism>
<dbReference type="PANTHER" id="PTHR32089">
    <property type="entry name" value="METHYL-ACCEPTING CHEMOTAXIS PROTEIN MCPB"/>
    <property type="match status" value="1"/>
</dbReference>
<dbReference type="PROSITE" id="PS50885">
    <property type="entry name" value="HAMP"/>
    <property type="match status" value="1"/>
</dbReference>
<dbReference type="Pfam" id="PF00672">
    <property type="entry name" value="HAMP"/>
    <property type="match status" value="1"/>
</dbReference>
<dbReference type="Gene3D" id="1.10.287.950">
    <property type="entry name" value="Methyl-accepting chemotaxis protein"/>
    <property type="match status" value="1"/>
</dbReference>
<evidence type="ECO:0000256" key="4">
    <source>
        <dbReference type="PROSITE-ProRule" id="PRU00284"/>
    </source>
</evidence>
<dbReference type="Proteomes" id="UP001595710">
    <property type="component" value="Unassembled WGS sequence"/>
</dbReference>
<evidence type="ECO:0000256" key="5">
    <source>
        <dbReference type="SAM" id="Phobius"/>
    </source>
</evidence>
<keyword evidence="9" id="KW-1185">Reference proteome</keyword>
<evidence type="ECO:0000313" key="8">
    <source>
        <dbReference type="EMBL" id="MFC3700951.1"/>
    </source>
</evidence>
<keyword evidence="2 4" id="KW-0807">Transducer</keyword>
<keyword evidence="5" id="KW-0812">Transmembrane</keyword>
<evidence type="ECO:0000256" key="3">
    <source>
        <dbReference type="ARBA" id="ARBA00029447"/>
    </source>
</evidence>
<dbReference type="CDD" id="cd06225">
    <property type="entry name" value="HAMP"/>
    <property type="match status" value="1"/>
</dbReference>
<dbReference type="SMART" id="SM00304">
    <property type="entry name" value="HAMP"/>
    <property type="match status" value="1"/>
</dbReference>
<protein>
    <submittedName>
        <fullName evidence="8">Methyl-accepting chemotaxis protein</fullName>
    </submittedName>
</protein>